<dbReference type="Proteomes" id="UP000515570">
    <property type="component" value="Chromosome"/>
</dbReference>
<keyword evidence="1" id="KW-0732">Signal</keyword>
<organism evidence="2 3">
    <name type="scientific">Corynebacterium hindlerae</name>
    <dbReference type="NCBI Taxonomy" id="699041"/>
    <lineage>
        <taxon>Bacteria</taxon>
        <taxon>Bacillati</taxon>
        <taxon>Actinomycetota</taxon>
        <taxon>Actinomycetes</taxon>
        <taxon>Mycobacteriales</taxon>
        <taxon>Corynebacteriaceae</taxon>
        <taxon>Corynebacterium</taxon>
    </lineage>
</organism>
<gene>
    <name evidence="2" type="ORF">HW450_02505</name>
</gene>
<evidence type="ECO:0000313" key="3">
    <source>
        <dbReference type="Proteomes" id="UP000515570"/>
    </source>
</evidence>
<evidence type="ECO:0000256" key="1">
    <source>
        <dbReference type="SAM" id="SignalP"/>
    </source>
</evidence>
<feature type="signal peptide" evidence="1">
    <location>
        <begin position="1"/>
        <end position="21"/>
    </location>
</feature>
<proteinExistence type="predicted"/>
<keyword evidence="3" id="KW-1185">Reference proteome</keyword>
<dbReference type="AlphaFoldDB" id="A0A7G5FG97"/>
<sequence length="301" mass="31772">MKRILALTVAAIMLTACSGGAEPTPETNEQAVSLNIDAPKVTLVSAGESTQTVINYQDAGASQQVTVTFTDGFDQGTGEDDTLPKDPPDTLTTDTFTTSLDATVSEQSPRDITLKLGQSEHSNPSYANDVASLQGFELGWVAKPSGQVDTVRLAAPSGATDQGRSLAELYLMKLLAQPIVFPTEPIAPGATWTVDNRVTGDSTMLRTTTYTLDSLRDGVAELSLTAAERPAVGALPVSELGDNAELKVVSSRSRGVGKLRVDLSKPLPTAGEVTLNTRVMYGEDGKTTRVFQDFNSGAKFS</sequence>
<name>A0A7G5FG97_9CORY</name>
<keyword evidence="2" id="KW-0449">Lipoprotein</keyword>
<accession>A0A7G5FG97</accession>
<protein>
    <submittedName>
        <fullName evidence="2">Membrane lipoprotein lipid attachment site-containing protein</fullName>
    </submittedName>
</protein>
<feature type="chain" id="PRO_5039566699" evidence="1">
    <location>
        <begin position="22"/>
        <end position="301"/>
    </location>
</feature>
<dbReference type="RefSeq" id="WP_182386459.1">
    <property type="nucleotide sequence ID" value="NZ_CP059833.1"/>
</dbReference>
<reference evidence="2 3" key="1">
    <citation type="submission" date="2020-07" db="EMBL/GenBank/DDBJ databases">
        <title>non toxigenic Corynebacterium sp. nov from a clinical source.</title>
        <authorList>
            <person name="Bernier A.-M."/>
            <person name="Bernard K."/>
        </authorList>
    </citation>
    <scope>NUCLEOTIDE SEQUENCE [LARGE SCALE GENOMIC DNA]</scope>
    <source>
        <strain evidence="3">NML 93-0612</strain>
    </source>
</reference>
<evidence type="ECO:0000313" key="2">
    <source>
        <dbReference type="EMBL" id="QMV85638.1"/>
    </source>
</evidence>
<dbReference type="EMBL" id="CP059833">
    <property type="protein sequence ID" value="QMV85638.1"/>
    <property type="molecule type" value="Genomic_DNA"/>
</dbReference>
<dbReference type="PROSITE" id="PS51257">
    <property type="entry name" value="PROKAR_LIPOPROTEIN"/>
    <property type="match status" value="1"/>
</dbReference>